<dbReference type="InterPro" id="IPR024072">
    <property type="entry name" value="DHFR-like_dom_sf"/>
</dbReference>
<reference evidence="2 3" key="1">
    <citation type="submission" date="2013-04" db="EMBL/GenBank/DDBJ databases">
        <authorList>
            <person name="Harkins D.M."/>
            <person name="Durkin A.S."/>
            <person name="Brinkac L.M."/>
            <person name="Haft D.H."/>
            <person name="Selengut J.D."/>
            <person name="Sanka R."/>
            <person name="DePew J."/>
            <person name="Purushe J."/>
            <person name="Chanthongthip A."/>
            <person name="Lattana O."/>
            <person name="Phetsouvanh R."/>
            <person name="Newton P.N."/>
            <person name="Vinetz J.M."/>
            <person name="Sutton G.G."/>
            <person name="Nierman W.C."/>
            <person name="Fouts D.E."/>
        </authorList>
    </citation>
    <scope>NUCLEOTIDE SEQUENCE [LARGE SCALE GENOMIC DNA]</scope>
    <source>
        <strain evidence="2 3">UI 09931</strain>
    </source>
</reference>
<dbReference type="PANTHER" id="PTHR38011">
    <property type="entry name" value="DIHYDROFOLATE REDUCTASE FAMILY PROTEIN (AFU_ORTHOLOGUE AFUA_8G06820)"/>
    <property type="match status" value="1"/>
</dbReference>
<dbReference type="RefSeq" id="WP_002734233.1">
    <property type="nucleotide sequence ID" value="NZ_AHNP02000004.1"/>
</dbReference>
<proteinExistence type="predicted"/>
<gene>
    <name evidence="2" type="ORF">LEP1GSC103_0376</name>
</gene>
<protein>
    <submittedName>
        <fullName evidence="2">Riboflavin biosynthesis protein RibD C-terminal domain protein</fullName>
    </submittedName>
</protein>
<dbReference type="AlphaFoldDB" id="A0AAV3JD87"/>
<evidence type="ECO:0000259" key="1">
    <source>
        <dbReference type="Pfam" id="PF01872"/>
    </source>
</evidence>
<dbReference type="SUPFAM" id="SSF53597">
    <property type="entry name" value="Dihydrofolate reductase-like"/>
    <property type="match status" value="1"/>
</dbReference>
<accession>A0AAV3JD87</accession>
<dbReference type="GO" id="GO:0009231">
    <property type="term" value="P:riboflavin biosynthetic process"/>
    <property type="evidence" value="ECO:0007669"/>
    <property type="project" value="InterPro"/>
</dbReference>
<dbReference type="GO" id="GO:0008703">
    <property type="term" value="F:5-amino-6-(5-phosphoribosylamino)uracil reductase activity"/>
    <property type="evidence" value="ECO:0007669"/>
    <property type="project" value="InterPro"/>
</dbReference>
<feature type="domain" description="Bacterial bifunctional deaminase-reductase C-terminal" evidence="1">
    <location>
        <begin position="4"/>
        <end position="180"/>
    </location>
</feature>
<evidence type="ECO:0000313" key="3">
    <source>
        <dbReference type="Proteomes" id="UP000014570"/>
    </source>
</evidence>
<sequence>MRRIIVLSFITLDGVMQAPGGPEEDTSGGFKYGGWTAPYFDEVSGKVMEKQMKPADYLLGRETFDIWADYWPEHADFWPGINDGTKYVMSKTMKKSDWKNSVFLESLADIEKLKSSEGSDIQVWGSGKLVQLLLKNDLVDELWLKIFPVTLGMGKRLFDDGTIPVAFTLIDSSVTPSGVIIANYKRAGKVKTDRILLEFKEK</sequence>
<dbReference type="EMBL" id="AHNP02000004">
    <property type="protein sequence ID" value="EPG58717.1"/>
    <property type="molecule type" value="Genomic_DNA"/>
</dbReference>
<dbReference type="Proteomes" id="UP000014570">
    <property type="component" value="Unassembled WGS sequence"/>
</dbReference>
<evidence type="ECO:0000313" key="2">
    <source>
        <dbReference type="EMBL" id="EPG58717.1"/>
    </source>
</evidence>
<organism evidence="2 3">
    <name type="scientific">Leptospira borgpetersenii serovar Javanica str. UI 09931</name>
    <dbReference type="NCBI Taxonomy" id="1049767"/>
    <lineage>
        <taxon>Bacteria</taxon>
        <taxon>Pseudomonadati</taxon>
        <taxon>Spirochaetota</taxon>
        <taxon>Spirochaetia</taxon>
        <taxon>Leptospirales</taxon>
        <taxon>Leptospiraceae</taxon>
        <taxon>Leptospira</taxon>
    </lineage>
</organism>
<dbReference type="Pfam" id="PF01872">
    <property type="entry name" value="RibD_C"/>
    <property type="match status" value="1"/>
</dbReference>
<dbReference type="InterPro" id="IPR050765">
    <property type="entry name" value="Riboflavin_Biosynth_HTPR"/>
</dbReference>
<dbReference type="InterPro" id="IPR002734">
    <property type="entry name" value="RibDG_C"/>
</dbReference>
<dbReference type="Gene3D" id="3.40.430.10">
    <property type="entry name" value="Dihydrofolate Reductase, subunit A"/>
    <property type="match status" value="1"/>
</dbReference>
<name>A0AAV3JD87_LEPBO</name>
<dbReference type="PANTHER" id="PTHR38011:SF2">
    <property type="entry name" value="BIFUNCTIONAL DEAMINASE-REDUCTASE DOMAIN PROTEIN"/>
    <property type="match status" value="1"/>
</dbReference>
<dbReference type="GeneID" id="61173216"/>
<comment type="caution">
    <text evidence="2">The sequence shown here is derived from an EMBL/GenBank/DDBJ whole genome shotgun (WGS) entry which is preliminary data.</text>
</comment>